<feature type="signal peptide" evidence="2">
    <location>
        <begin position="1"/>
        <end position="22"/>
    </location>
</feature>
<dbReference type="InParanoid" id="A0A6P6YKT6"/>
<organism evidence="3 4">
    <name type="scientific">Dermatophagoides pteronyssinus</name>
    <name type="common">European house dust mite</name>
    <dbReference type="NCBI Taxonomy" id="6956"/>
    <lineage>
        <taxon>Eukaryota</taxon>
        <taxon>Metazoa</taxon>
        <taxon>Ecdysozoa</taxon>
        <taxon>Arthropoda</taxon>
        <taxon>Chelicerata</taxon>
        <taxon>Arachnida</taxon>
        <taxon>Acari</taxon>
        <taxon>Acariformes</taxon>
        <taxon>Sarcoptiformes</taxon>
        <taxon>Astigmata</taxon>
        <taxon>Psoroptidia</taxon>
        <taxon>Analgoidea</taxon>
        <taxon>Pyroglyphidae</taxon>
        <taxon>Dermatophagoidinae</taxon>
        <taxon>Dermatophagoides</taxon>
    </lineage>
</organism>
<sequence>MKSTKLPFILSILSLINPHMMAIHPSSSSLYGFNRYGDNIDATIISKQNLHILPIQNLHTIQTNPIIDIKSNNNLITIRFNTISSSINTIQKHHGIQSKIQHSKFMAEPDILIQNIQKPIIQKVHEIIQPYRKIYQEILPVKEKIETIISKDSNHQNHNEQNYDNISSSSSSSLISKKLIPENNDKKINGKSIE</sequence>
<proteinExistence type="predicted"/>
<keyword evidence="2" id="KW-0732">Signal</keyword>
<evidence type="ECO:0000313" key="3">
    <source>
        <dbReference type="Proteomes" id="UP000515146"/>
    </source>
</evidence>
<dbReference type="AlphaFoldDB" id="A0A6P6YKT6"/>
<protein>
    <submittedName>
        <fullName evidence="4">Uncharacterized protein LOC113799123</fullName>
    </submittedName>
</protein>
<accession>A0A6P6YKT6</accession>
<dbReference type="OrthoDB" id="6500242at2759"/>
<evidence type="ECO:0000256" key="2">
    <source>
        <dbReference type="SAM" id="SignalP"/>
    </source>
</evidence>
<feature type="compositionally biased region" description="Basic and acidic residues" evidence="1">
    <location>
        <begin position="179"/>
        <end position="194"/>
    </location>
</feature>
<evidence type="ECO:0000256" key="1">
    <source>
        <dbReference type="SAM" id="MobiDB-lite"/>
    </source>
</evidence>
<evidence type="ECO:0000313" key="4">
    <source>
        <dbReference type="RefSeq" id="XP_027205514.1"/>
    </source>
</evidence>
<dbReference type="RefSeq" id="XP_027205514.1">
    <property type="nucleotide sequence ID" value="XM_027349713.1"/>
</dbReference>
<name>A0A6P6YKT6_DERPT</name>
<gene>
    <name evidence="4" type="primary">LOC113799123</name>
</gene>
<feature type="chain" id="PRO_5028213860" evidence="2">
    <location>
        <begin position="23"/>
        <end position="194"/>
    </location>
</feature>
<feature type="compositionally biased region" description="Low complexity" evidence="1">
    <location>
        <begin position="166"/>
        <end position="178"/>
    </location>
</feature>
<dbReference type="Proteomes" id="UP000515146">
    <property type="component" value="Unplaced"/>
</dbReference>
<feature type="region of interest" description="Disordered" evidence="1">
    <location>
        <begin position="152"/>
        <end position="194"/>
    </location>
</feature>
<keyword evidence="3" id="KW-1185">Reference proteome</keyword>
<reference evidence="4" key="1">
    <citation type="submission" date="2025-08" db="UniProtKB">
        <authorList>
            <consortium name="RefSeq"/>
        </authorList>
    </citation>
    <scope>IDENTIFICATION</scope>
    <source>
        <strain evidence="4">Airmid</strain>
    </source>
</reference>
<dbReference type="KEGG" id="dpte:113799123"/>